<reference evidence="1 2" key="1">
    <citation type="submission" date="2013-01" db="EMBL/GenBank/DDBJ databases">
        <authorList>
            <person name="Harkins D.M."/>
            <person name="Durkin A.S."/>
            <person name="Brinkac L.M."/>
            <person name="Haft D.H."/>
            <person name="Selengut J.D."/>
            <person name="Sanka R."/>
            <person name="DePew J."/>
            <person name="Purushe J."/>
            <person name="Picardeau M."/>
            <person name="Werts C."/>
            <person name="Goarant C."/>
            <person name="Vinetz J.M."/>
            <person name="Sutton G.G."/>
            <person name="Nierman W.C."/>
            <person name="Fouts D.E."/>
        </authorList>
    </citation>
    <scope>NUCLEOTIDE SEQUENCE [LARGE SCALE GENOMIC DNA]</scope>
    <source>
        <strain evidence="1 2">200701203</strain>
    </source>
</reference>
<organism evidence="1 2">
    <name type="scientific">Leptospira borgpetersenii str. 200701203</name>
    <dbReference type="NCBI Taxonomy" id="1193007"/>
    <lineage>
        <taxon>Bacteria</taxon>
        <taxon>Pseudomonadati</taxon>
        <taxon>Spirochaetota</taxon>
        <taxon>Spirochaetia</taxon>
        <taxon>Leptospirales</taxon>
        <taxon>Leptospiraceae</taxon>
        <taxon>Leptospira</taxon>
    </lineage>
</organism>
<evidence type="ECO:0000313" key="2">
    <source>
        <dbReference type="Proteomes" id="UP000011783"/>
    </source>
</evidence>
<gene>
    <name evidence="1" type="ORF">LEP1GSC123_3281</name>
</gene>
<name>M3FGG8_LEPBO</name>
<dbReference type="EMBL" id="AKWO02000039">
    <property type="protein sequence ID" value="EMG00948.1"/>
    <property type="molecule type" value="Genomic_DNA"/>
</dbReference>
<comment type="caution">
    <text evidence="1">The sequence shown here is derived from an EMBL/GenBank/DDBJ whole genome shotgun (WGS) entry which is preliminary data.</text>
</comment>
<dbReference type="Proteomes" id="UP000011783">
    <property type="component" value="Unassembled WGS sequence"/>
</dbReference>
<proteinExistence type="predicted"/>
<dbReference type="BioCyc" id="LBOR1193007:G11KN-2428-MONOMER"/>
<protein>
    <submittedName>
        <fullName evidence="1">Uncharacterized protein</fullName>
    </submittedName>
</protein>
<dbReference type="AlphaFoldDB" id="M3FGG8"/>
<evidence type="ECO:0000313" key="1">
    <source>
        <dbReference type="EMBL" id="EMG00948.1"/>
    </source>
</evidence>
<accession>M3FGG8</accession>
<sequence length="42" mass="5079">MVMEDSIEIWIRCSKMDLIYIAVSKICFNVRILSFLEYSFDR</sequence>